<dbReference type="SMART" id="SM00595">
    <property type="entry name" value="MADF"/>
    <property type="match status" value="1"/>
</dbReference>
<reference evidence="3" key="1">
    <citation type="submission" date="2019-11" db="EMBL/GenBank/DDBJ databases">
        <authorList>
            <person name="Liu Y."/>
            <person name="Hou J."/>
            <person name="Li T.-Q."/>
            <person name="Guan C.-H."/>
            <person name="Wu X."/>
            <person name="Wu H.-Z."/>
            <person name="Ling F."/>
            <person name="Zhang R."/>
            <person name="Shi X.-G."/>
            <person name="Ren J.-P."/>
            <person name="Chen E.-F."/>
            <person name="Sun J.-M."/>
        </authorList>
    </citation>
    <scope>NUCLEOTIDE SEQUENCE</scope>
    <source>
        <strain evidence="3">Adult_tree_wgs_1</strain>
        <tissue evidence="3">Leaves</tissue>
    </source>
</reference>
<dbReference type="PANTHER" id="PTHR31307:SF3">
    <property type="entry name" value="HOMEODOMAIN-LIKE SUPERFAMILY PROTEIN"/>
    <property type="match status" value="1"/>
</dbReference>
<dbReference type="OrthoDB" id="1901794at2759"/>
<feature type="region of interest" description="Disordered" evidence="1">
    <location>
        <begin position="171"/>
        <end position="224"/>
    </location>
</feature>
<dbReference type="Pfam" id="PF13837">
    <property type="entry name" value="Myb_DNA-bind_4"/>
    <property type="match status" value="1"/>
</dbReference>
<dbReference type="InterPro" id="IPR044823">
    <property type="entry name" value="ASIL1/2-like"/>
</dbReference>
<dbReference type="Gene3D" id="1.10.10.60">
    <property type="entry name" value="Homeodomain-like"/>
    <property type="match status" value="1"/>
</dbReference>
<evidence type="ECO:0000259" key="2">
    <source>
        <dbReference type="PROSITE" id="PS50090"/>
    </source>
</evidence>
<dbReference type="InterPro" id="IPR044822">
    <property type="entry name" value="Myb_DNA-bind_4"/>
</dbReference>
<feature type="compositionally biased region" description="Pro residues" evidence="1">
    <location>
        <begin position="1"/>
        <end position="12"/>
    </location>
</feature>
<evidence type="ECO:0000313" key="3">
    <source>
        <dbReference type="EMBL" id="KAF7121045.1"/>
    </source>
</evidence>
<gene>
    <name evidence="3" type="ORF">RHSIM_Rhsim13G0045500</name>
</gene>
<dbReference type="InterPro" id="IPR001005">
    <property type="entry name" value="SANT/Myb"/>
</dbReference>
<accession>A0A834L7H4</accession>
<dbReference type="PANTHER" id="PTHR31307">
    <property type="entry name" value="TRIHELIX TRANSCRIPTION FACTOR ASIL2"/>
    <property type="match status" value="1"/>
</dbReference>
<dbReference type="AlphaFoldDB" id="A0A834L7H4"/>
<name>A0A834L7H4_RHOSS</name>
<organism evidence="3 4">
    <name type="scientific">Rhododendron simsii</name>
    <name type="common">Sims's rhododendron</name>
    <dbReference type="NCBI Taxonomy" id="118357"/>
    <lineage>
        <taxon>Eukaryota</taxon>
        <taxon>Viridiplantae</taxon>
        <taxon>Streptophyta</taxon>
        <taxon>Embryophyta</taxon>
        <taxon>Tracheophyta</taxon>
        <taxon>Spermatophyta</taxon>
        <taxon>Magnoliopsida</taxon>
        <taxon>eudicotyledons</taxon>
        <taxon>Gunneridae</taxon>
        <taxon>Pentapetalae</taxon>
        <taxon>asterids</taxon>
        <taxon>Ericales</taxon>
        <taxon>Ericaceae</taxon>
        <taxon>Ericoideae</taxon>
        <taxon>Rhodoreae</taxon>
        <taxon>Rhododendron</taxon>
    </lineage>
</organism>
<feature type="domain" description="Myb-like" evidence="2">
    <location>
        <begin position="57"/>
        <end position="125"/>
    </location>
</feature>
<keyword evidence="4" id="KW-1185">Reference proteome</keyword>
<dbReference type="Proteomes" id="UP000626092">
    <property type="component" value="Unassembled WGS sequence"/>
</dbReference>
<evidence type="ECO:0000313" key="4">
    <source>
        <dbReference type="Proteomes" id="UP000626092"/>
    </source>
</evidence>
<feature type="compositionally biased region" description="Low complexity" evidence="1">
    <location>
        <begin position="30"/>
        <end position="63"/>
    </location>
</feature>
<comment type="caution">
    <text evidence="3">The sequence shown here is derived from an EMBL/GenBank/DDBJ whole genome shotgun (WGS) entry which is preliminary data.</text>
</comment>
<protein>
    <recommendedName>
        <fullName evidence="2">Myb-like domain-containing protein</fullName>
    </recommendedName>
</protein>
<feature type="compositionally biased region" description="Acidic residues" evidence="1">
    <location>
        <begin position="178"/>
        <end position="192"/>
    </location>
</feature>
<feature type="region of interest" description="Disordered" evidence="1">
    <location>
        <begin position="1"/>
        <end position="67"/>
    </location>
</feature>
<proteinExistence type="predicted"/>
<dbReference type="FunFam" id="1.10.10.60:FF:000152">
    <property type="entry name" value="Trihelix transcription factor ASIL2"/>
    <property type="match status" value="1"/>
</dbReference>
<sequence length="331" mass="38431">MATPSSSPPTSPQDPHQNPNPNHHHHHHSSPSQSPSSNPSSSQNPLLQPSSTTPSSNKKPQPSLWSHQETVHLIESYQERWYALKRGPLKASQWEEIAVTVAARCGYDDPSKTAVQCRHKIEKLRKRYRAEKQRPNPRAAWEFFDLMNRLEHGPFPVSARPMAVVQYHNSVPRSRDVCEDEEDEEEEEEEEVNEVRYCDRRNRDESNKRKRKLSGGGGRVSGYLEKPVIPKLKERIERYESEEEDEDEDEEELVAVGGGVGELAAEIKVFAERFIRMEHKKMEMMRETERYRMDMEKKRMEMILESQRKIVDTIGRAFGSHNKKFKMAQDS</sequence>
<evidence type="ECO:0000256" key="1">
    <source>
        <dbReference type="SAM" id="MobiDB-lite"/>
    </source>
</evidence>
<feature type="compositionally biased region" description="Basic and acidic residues" evidence="1">
    <location>
        <begin position="193"/>
        <end position="207"/>
    </location>
</feature>
<dbReference type="PROSITE" id="PS50090">
    <property type="entry name" value="MYB_LIKE"/>
    <property type="match status" value="1"/>
</dbReference>
<dbReference type="EMBL" id="WJXA01000013">
    <property type="protein sequence ID" value="KAF7121045.1"/>
    <property type="molecule type" value="Genomic_DNA"/>
</dbReference>